<dbReference type="Proteomes" id="UP000070371">
    <property type="component" value="Chromosome"/>
</dbReference>
<dbReference type="OrthoDB" id="9776116at2"/>
<organism evidence="2 3">
    <name type="scientific">Falsihalocynthiibacter arcticus</name>
    <dbReference type="NCBI Taxonomy" id="1579316"/>
    <lineage>
        <taxon>Bacteria</taxon>
        <taxon>Pseudomonadati</taxon>
        <taxon>Pseudomonadota</taxon>
        <taxon>Alphaproteobacteria</taxon>
        <taxon>Rhodobacterales</taxon>
        <taxon>Roseobacteraceae</taxon>
        <taxon>Falsihalocynthiibacter</taxon>
    </lineage>
</organism>
<dbReference type="STRING" id="1579316.RC74_07475"/>
<dbReference type="Pfam" id="PF01882">
    <property type="entry name" value="DUF58"/>
    <property type="match status" value="1"/>
</dbReference>
<dbReference type="RefSeq" id="WP_039003703.1">
    <property type="nucleotide sequence ID" value="NZ_CP014327.1"/>
</dbReference>
<dbReference type="PANTHER" id="PTHR33608:SF12">
    <property type="entry name" value="DUF58 DOMAIN-CONTAINING PROTEIN"/>
    <property type="match status" value="1"/>
</dbReference>
<reference evidence="2 3" key="1">
    <citation type="submission" date="2016-02" db="EMBL/GenBank/DDBJ databases">
        <title>Complete genome sequence of Halocynthiibacter arcticus PAMC 20958t from arctic marine sediment.</title>
        <authorList>
            <person name="Lee Y.M."/>
            <person name="Baek K."/>
            <person name="Lee H.K."/>
            <person name="Shin S.C."/>
        </authorList>
    </citation>
    <scope>NUCLEOTIDE SEQUENCE [LARGE SCALE GENOMIC DNA]</scope>
    <source>
        <strain evidence="2">PAMC 20958</strain>
    </source>
</reference>
<dbReference type="PANTHER" id="PTHR33608">
    <property type="entry name" value="BLL2464 PROTEIN"/>
    <property type="match status" value="1"/>
</dbReference>
<gene>
    <name evidence="2" type="ORF">RC74_07475</name>
</gene>
<dbReference type="EMBL" id="CP014327">
    <property type="protein sequence ID" value="AML51125.1"/>
    <property type="molecule type" value="Genomic_DNA"/>
</dbReference>
<protein>
    <submittedName>
        <fullName evidence="2">MoxR protein</fullName>
    </submittedName>
</protein>
<dbReference type="AlphaFoldDB" id="A0A126UZI8"/>
<feature type="domain" description="DUF58" evidence="1">
    <location>
        <begin position="55"/>
        <end position="264"/>
    </location>
</feature>
<evidence type="ECO:0000259" key="1">
    <source>
        <dbReference type="Pfam" id="PF01882"/>
    </source>
</evidence>
<dbReference type="SUPFAM" id="SSF53300">
    <property type="entry name" value="vWA-like"/>
    <property type="match status" value="1"/>
</dbReference>
<dbReference type="InterPro" id="IPR002881">
    <property type="entry name" value="DUF58"/>
</dbReference>
<dbReference type="Gene3D" id="3.40.50.410">
    <property type="entry name" value="von Willebrand factor, type A domain"/>
    <property type="match status" value="1"/>
</dbReference>
<proteinExistence type="predicted"/>
<evidence type="ECO:0000313" key="2">
    <source>
        <dbReference type="EMBL" id="AML51125.1"/>
    </source>
</evidence>
<dbReference type="InterPro" id="IPR036465">
    <property type="entry name" value="vWFA_dom_sf"/>
</dbReference>
<keyword evidence="3" id="KW-1185">Reference proteome</keyword>
<sequence length="311" mass="34234">MTKQLDPRIHVDAAHLRALATRARGISFLPAQPSKSILNGQHASKLKGRGLNFEELRHYSVGDDVRTIDWKVTARTGEPYVRVYTEERDHSVLLIVDQRMSMFFGSKHNMKSVTAAEAAALAAQAIHAKADRVGGIVFNDTEMTELRPKANAKALSQFIATLAKANCALHAKGPSIDTMSLNEPLKAACRLAKTNGQVLIFSDFDGMNEQTFKLLRTLSQKNDVILFSISDPFSNALPEGIEIVVSDGEIQGLLKTNEAQTRMKLLEFTTGRLAELMTFAHKFGLPVLPLTCSQDTLPQLLKLLGKRQGPK</sequence>
<name>A0A126UZI8_9RHOB</name>
<accession>A0A126UZI8</accession>
<dbReference type="KEGG" id="hat:RC74_07475"/>
<evidence type="ECO:0000313" key="3">
    <source>
        <dbReference type="Proteomes" id="UP000070371"/>
    </source>
</evidence>